<evidence type="ECO:0000313" key="13">
    <source>
        <dbReference type="Proteomes" id="UP000757232"/>
    </source>
</evidence>
<evidence type="ECO:0000256" key="6">
    <source>
        <dbReference type="ARBA" id="ARBA00023002"/>
    </source>
</evidence>
<evidence type="ECO:0000256" key="1">
    <source>
        <dbReference type="ARBA" id="ARBA00001974"/>
    </source>
</evidence>
<keyword evidence="3" id="KW-0285">Flavoprotein</keyword>
<evidence type="ECO:0000256" key="3">
    <source>
        <dbReference type="ARBA" id="ARBA00022630"/>
    </source>
</evidence>
<dbReference type="Gene3D" id="3.30.560.10">
    <property type="entry name" value="Glucose Oxidase, domain 3"/>
    <property type="match status" value="1"/>
</dbReference>
<gene>
    <name evidence="12" type="ORF">A7U60_g4126</name>
</gene>
<dbReference type="Proteomes" id="UP000757232">
    <property type="component" value="Unassembled WGS sequence"/>
</dbReference>
<comment type="similarity">
    <text evidence="2">Belongs to the GMC oxidoreductase family.</text>
</comment>
<dbReference type="EMBL" id="LNZH02000172">
    <property type="protein sequence ID" value="OCB88744.1"/>
    <property type="molecule type" value="Genomic_DNA"/>
</dbReference>
<evidence type="ECO:0000256" key="8">
    <source>
        <dbReference type="PIRSR" id="PIRSR000137-2"/>
    </source>
</evidence>
<sequence length="621" mass="66186">MLSISLLALAGVAAATIITTDRSVAVNQTFDYIIVGGGLSGITVANKLSGEGYSVLIIEAGPDAQDVPAVLNAEERGNLNGYCNWQYPAFDESGSQLSWSIDSGVGDDIDRASLGANGSFASDGRHASEGLPQVWFRPTKAELDTLQALGNPGWNWDTLEPYIDAIERFTPPDEVQISQGAAYDPSVHGYNGPVNVSFPTPMRIPQAQKLYKKAVPIIFPGLTVGNDLSSRTSTVSASTSWTIWYNPETQKNTRSSAAYGLLYASGQQRDTLTVLAEHAVAKVLFKSDRDLTASGVQFGNASDGVLFEAYASKEIILAAGSLATAPILERSGIGSSSILNKAGVKTLVDLPGVGRNLNDQPGTGTSALVADSFQNDTSIVDGRNLFAPIISLANTDQLFGTSNSWQISNDLLRDLNSRANALVKAGAAVNAAGARAVIAAATNLIVSNKLPVVEFVGESYPSVFTAVFWPLMPLSRGYIHINTSNPFATPVITPRLLSDSFDQKVAVAVARKSRDAFTSAPFQQYVADAYLDPSDVGPNATDAQYLDWYRQTSYGASHWIGSTSMLPREWGGVVDSHLRVYGTKRLRVVDAGILPFQLTTHSMSALYATSQRAADLILDDA</sequence>
<dbReference type="Gene3D" id="3.50.50.60">
    <property type="entry name" value="FAD/NAD(P)-binding domain"/>
    <property type="match status" value="1"/>
</dbReference>
<proteinExistence type="inferred from homology"/>
<keyword evidence="5 8" id="KW-0274">FAD</keyword>
<evidence type="ECO:0000256" key="7">
    <source>
        <dbReference type="PIRSR" id="PIRSR000137-1"/>
    </source>
</evidence>
<comment type="cofactor">
    <cofactor evidence="1 8">
        <name>FAD</name>
        <dbReference type="ChEBI" id="CHEBI:57692"/>
    </cofactor>
</comment>
<dbReference type="PIRSF" id="PIRSF000137">
    <property type="entry name" value="Alcohol_oxidase"/>
    <property type="match status" value="1"/>
</dbReference>
<dbReference type="Pfam" id="PF00732">
    <property type="entry name" value="GMC_oxred_N"/>
    <property type="match status" value="1"/>
</dbReference>
<dbReference type="PANTHER" id="PTHR11552">
    <property type="entry name" value="GLUCOSE-METHANOL-CHOLINE GMC OXIDOREDUCTASE"/>
    <property type="match status" value="1"/>
</dbReference>
<dbReference type="InterPro" id="IPR012132">
    <property type="entry name" value="GMC_OxRdtase"/>
</dbReference>
<feature type="domain" description="Glucose-methanol-choline oxidoreductase N-terminal" evidence="10">
    <location>
        <begin position="134"/>
        <end position="361"/>
    </location>
</feature>
<evidence type="ECO:0000259" key="11">
    <source>
        <dbReference type="Pfam" id="PF05199"/>
    </source>
</evidence>
<keyword evidence="6" id="KW-0560">Oxidoreductase</keyword>
<dbReference type="PANTHER" id="PTHR11552:SF201">
    <property type="entry name" value="GLUCOSE-METHANOL-CHOLINE OXIDOREDUCTASE N-TERMINAL DOMAIN-CONTAINING PROTEIN"/>
    <property type="match status" value="1"/>
</dbReference>
<evidence type="ECO:0000313" key="12">
    <source>
        <dbReference type="EMBL" id="OCB88744.1"/>
    </source>
</evidence>
<feature type="binding site" evidence="8">
    <location>
        <position position="280"/>
    </location>
    <ligand>
        <name>FAD</name>
        <dbReference type="ChEBI" id="CHEBI:57692"/>
    </ligand>
</feature>
<feature type="active site" description="Proton acceptor" evidence="7">
    <location>
        <position position="601"/>
    </location>
</feature>
<dbReference type="Pfam" id="PF05199">
    <property type="entry name" value="GMC_oxred_C"/>
    <property type="match status" value="1"/>
</dbReference>
<dbReference type="AlphaFoldDB" id="A0A9Q5NCM1"/>
<evidence type="ECO:0000256" key="4">
    <source>
        <dbReference type="ARBA" id="ARBA00022729"/>
    </source>
</evidence>
<dbReference type="SUPFAM" id="SSF54373">
    <property type="entry name" value="FAD-linked reductases, C-terminal domain"/>
    <property type="match status" value="1"/>
</dbReference>
<dbReference type="InterPro" id="IPR027424">
    <property type="entry name" value="Glucose_Oxidase_domain_2"/>
</dbReference>
<name>A0A9Q5NCM1_SANBA</name>
<dbReference type="SUPFAM" id="SSF51905">
    <property type="entry name" value="FAD/NAD(P)-binding domain"/>
    <property type="match status" value="1"/>
</dbReference>
<dbReference type="GO" id="GO:0050660">
    <property type="term" value="F:flavin adenine dinucleotide binding"/>
    <property type="evidence" value="ECO:0007669"/>
    <property type="project" value="InterPro"/>
</dbReference>
<protein>
    <submittedName>
        <fullName evidence="12">Alcohol oxidase</fullName>
    </submittedName>
</protein>
<evidence type="ECO:0000259" key="10">
    <source>
        <dbReference type="Pfam" id="PF00732"/>
    </source>
</evidence>
<dbReference type="InterPro" id="IPR036188">
    <property type="entry name" value="FAD/NAD-bd_sf"/>
</dbReference>
<feature type="signal peptide" evidence="9">
    <location>
        <begin position="1"/>
        <end position="15"/>
    </location>
</feature>
<evidence type="ECO:0000256" key="5">
    <source>
        <dbReference type="ARBA" id="ARBA00022827"/>
    </source>
</evidence>
<feature type="active site" description="Proton donor" evidence="7">
    <location>
        <position position="558"/>
    </location>
</feature>
<evidence type="ECO:0000256" key="9">
    <source>
        <dbReference type="SAM" id="SignalP"/>
    </source>
</evidence>
<dbReference type="OrthoDB" id="269227at2759"/>
<dbReference type="InterPro" id="IPR000172">
    <property type="entry name" value="GMC_OxRdtase_N"/>
</dbReference>
<dbReference type="Gene3D" id="4.10.450.10">
    <property type="entry name" value="Glucose Oxidase, domain 2"/>
    <property type="match status" value="1"/>
</dbReference>
<dbReference type="InterPro" id="IPR007867">
    <property type="entry name" value="GMC_OxRtase_C"/>
</dbReference>
<keyword evidence="13" id="KW-1185">Reference proteome</keyword>
<feature type="domain" description="Glucose-methanol-choline oxidoreductase C-terminal" evidence="11">
    <location>
        <begin position="473"/>
        <end position="609"/>
    </location>
</feature>
<comment type="caution">
    <text evidence="12">The sequence shown here is derived from an EMBL/GenBank/DDBJ whole genome shotgun (WGS) entry which is preliminary data.</text>
</comment>
<organism evidence="12 13">
    <name type="scientific">Sanghuangporus baumii</name>
    <name type="common">Phellinus baumii</name>
    <dbReference type="NCBI Taxonomy" id="108892"/>
    <lineage>
        <taxon>Eukaryota</taxon>
        <taxon>Fungi</taxon>
        <taxon>Dikarya</taxon>
        <taxon>Basidiomycota</taxon>
        <taxon>Agaricomycotina</taxon>
        <taxon>Agaricomycetes</taxon>
        <taxon>Hymenochaetales</taxon>
        <taxon>Hymenochaetaceae</taxon>
        <taxon>Sanghuangporus</taxon>
    </lineage>
</organism>
<dbReference type="Pfam" id="PF13450">
    <property type="entry name" value="NAD_binding_8"/>
    <property type="match status" value="1"/>
</dbReference>
<feature type="chain" id="PRO_5040326928" evidence="9">
    <location>
        <begin position="16"/>
        <end position="621"/>
    </location>
</feature>
<evidence type="ECO:0000256" key="2">
    <source>
        <dbReference type="ARBA" id="ARBA00010790"/>
    </source>
</evidence>
<dbReference type="GO" id="GO:0016614">
    <property type="term" value="F:oxidoreductase activity, acting on CH-OH group of donors"/>
    <property type="evidence" value="ECO:0007669"/>
    <property type="project" value="InterPro"/>
</dbReference>
<accession>A0A9Q5NCM1</accession>
<keyword evidence="4 9" id="KW-0732">Signal</keyword>
<reference evidence="12" key="1">
    <citation type="submission" date="2016-06" db="EMBL/GenBank/DDBJ databases">
        <title>Draft Genome sequence of the fungus Inonotus baumii.</title>
        <authorList>
            <person name="Zhu H."/>
            <person name="Lin W."/>
        </authorList>
    </citation>
    <scope>NUCLEOTIDE SEQUENCE</scope>
    <source>
        <strain evidence="12">821</strain>
    </source>
</reference>